<reference evidence="7 8" key="1">
    <citation type="journal article" date="2016" name="Nat. Commun.">
        <title>Thousands of microbial genomes shed light on interconnected biogeochemical processes in an aquifer system.</title>
        <authorList>
            <person name="Anantharaman K."/>
            <person name="Brown C.T."/>
            <person name="Hug L.A."/>
            <person name="Sharon I."/>
            <person name="Castelle C.J."/>
            <person name="Probst A.J."/>
            <person name="Thomas B.C."/>
            <person name="Singh A."/>
            <person name="Wilkins M.J."/>
            <person name="Karaoz U."/>
            <person name="Brodie E.L."/>
            <person name="Williams K.H."/>
            <person name="Hubbard S.S."/>
            <person name="Banfield J.F."/>
        </authorList>
    </citation>
    <scope>NUCLEOTIDE SEQUENCE [LARGE SCALE GENOMIC DNA]</scope>
</reference>
<dbReference type="GO" id="GO:0003743">
    <property type="term" value="F:translation initiation factor activity"/>
    <property type="evidence" value="ECO:0007669"/>
    <property type="project" value="UniProtKB-UniRule"/>
</dbReference>
<dbReference type="EMBL" id="MHOL01000022">
    <property type="protein sequence ID" value="OGZ62462.1"/>
    <property type="molecule type" value="Genomic_DNA"/>
</dbReference>
<dbReference type="FunFam" id="2.40.50.140:FF:000002">
    <property type="entry name" value="Translation initiation factor IF-1"/>
    <property type="match status" value="1"/>
</dbReference>
<name>A0A1G2HIY0_9BACT</name>
<dbReference type="AlphaFoldDB" id="A0A1G2HIY0"/>
<dbReference type="HAMAP" id="MF_00075">
    <property type="entry name" value="IF_1"/>
    <property type="match status" value="1"/>
</dbReference>
<dbReference type="PROSITE" id="PS50832">
    <property type="entry name" value="S1_IF1_TYPE"/>
    <property type="match status" value="1"/>
</dbReference>
<keyword evidence="3 4" id="KW-0648">Protein biosynthesis</keyword>
<dbReference type="GO" id="GO:0043022">
    <property type="term" value="F:ribosome binding"/>
    <property type="evidence" value="ECO:0007669"/>
    <property type="project" value="UniProtKB-UniRule"/>
</dbReference>
<dbReference type="GO" id="GO:0019843">
    <property type="term" value="F:rRNA binding"/>
    <property type="evidence" value="ECO:0007669"/>
    <property type="project" value="UniProtKB-UniRule"/>
</dbReference>
<comment type="similarity">
    <text evidence="1 4">Belongs to the IF-1 family.</text>
</comment>
<dbReference type="InterPro" id="IPR006196">
    <property type="entry name" value="RNA-binding_domain_S1_IF1"/>
</dbReference>
<accession>A0A1G2HIY0</accession>
<dbReference type="CDD" id="cd04451">
    <property type="entry name" value="S1_IF1"/>
    <property type="match status" value="1"/>
</dbReference>
<evidence type="ECO:0000256" key="2">
    <source>
        <dbReference type="ARBA" id="ARBA00022540"/>
    </source>
</evidence>
<dbReference type="InterPro" id="IPR012340">
    <property type="entry name" value="NA-bd_OB-fold"/>
</dbReference>
<dbReference type="InterPro" id="IPR004368">
    <property type="entry name" value="TIF_IF1"/>
</dbReference>
<comment type="function">
    <text evidence="4">One of the essential components for the initiation of protein synthesis. Stabilizes the binding of IF-2 and IF-3 on the 30S subunit to which N-formylmethionyl-tRNA(fMet) subsequently binds. Helps modulate mRNA selection, yielding the 30S pre-initiation complex (PIC). Upon addition of the 50S ribosomal subunit IF-1, IF-2 and IF-3 are released leaving the mature 70S translation initiation complex.</text>
</comment>
<protein>
    <recommendedName>
        <fullName evidence="4 5">Translation initiation factor IF-1</fullName>
    </recommendedName>
</protein>
<gene>
    <name evidence="4" type="primary">infA</name>
    <name evidence="7" type="ORF">A2639_01050</name>
</gene>
<evidence type="ECO:0000256" key="4">
    <source>
        <dbReference type="HAMAP-Rule" id="MF_00075"/>
    </source>
</evidence>
<evidence type="ECO:0000256" key="1">
    <source>
        <dbReference type="ARBA" id="ARBA00010939"/>
    </source>
</evidence>
<feature type="domain" description="S1-like" evidence="6">
    <location>
        <begin position="11"/>
        <end position="86"/>
    </location>
</feature>
<dbReference type="SUPFAM" id="SSF50249">
    <property type="entry name" value="Nucleic acid-binding proteins"/>
    <property type="match status" value="1"/>
</dbReference>
<comment type="subunit">
    <text evidence="4">Component of the 30S ribosomal translation pre-initiation complex which assembles on the 30S ribosome in the order IF-2 and IF-3, IF-1 and N-formylmethionyl-tRNA(fMet); mRNA recruitment can occur at any time during PIC assembly.</text>
</comment>
<evidence type="ECO:0000256" key="3">
    <source>
        <dbReference type="ARBA" id="ARBA00022917"/>
    </source>
</evidence>
<keyword evidence="2 4" id="KW-0396">Initiation factor</keyword>
<sequence length="86" mass="9998">MDDRTQESSENQKLPSLRKIIKREGRVIEALPNAFFKVLLDDNKEITGFLSGKMRLNRIKILPGDKVTLEMTEYDMGKGRIVYRLK</sequence>
<evidence type="ECO:0000313" key="8">
    <source>
        <dbReference type="Proteomes" id="UP000178991"/>
    </source>
</evidence>
<keyword evidence="4" id="KW-0963">Cytoplasm</keyword>
<dbReference type="Proteomes" id="UP000178991">
    <property type="component" value="Unassembled WGS sequence"/>
</dbReference>
<dbReference type="PANTHER" id="PTHR33370">
    <property type="entry name" value="TRANSLATION INITIATION FACTOR IF-1, CHLOROPLASTIC"/>
    <property type="match status" value="1"/>
</dbReference>
<organism evidence="7 8">
    <name type="scientific">Candidatus Staskawiczbacteria bacterium RIFCSPHIGHO2_01_FULL_34_27</name>
    <dbReference type="NCBI Taxonomy" id="1802199"/>
    <lineage>
        <taxon>Bacteria</taxon>
        <taxon>Candidatus Staskawicziibacteriota</taxon>
    </lineage>
</organism>
<dbReference type="Pfam" id="PF01176">
    <property type="entry name" value="eIF-1a"/>
    <property type="match status" value="1"/>
</dbReference>
<keyword evidence="4" id="KW-0699">rRNA-binding</keyword>
<comment type="caution">
    <text evidence="7">The sequence shown here is derived from an EMBL/GenBank/DDBJ whole genome shotgun (WGS) entry which is preliminary data.</text>
</comment>
<evidence type="ECO:0000256" key="5">
    <source>
        <dbReference type="NCBIfam" id="TIGR00008"/>
    </source>
</evidence>
<keyword evidence="4" id="KW-0694">RNA-binding</keyword>
<proteinExistence type="inferred from homology"/>
<evidence type="ECO:0000313" key="7">
    <source>
        <dbReference type="EMBL" id="OGZ62462.1"/>
    </source>
</evidence>
<dbReference type="Gene3D" id="2.40.50.140">
    <property type="entry name" value="Nucleic acid-binding proteins"/>
    <property type="match status" value="1"/>
</dbReference>
<dbReference type="NCBIfam" id="TIGR00008">
    <property type="entry name" value="infA"/>
    <property type="match status" value="1"/>
</dbReference>
<evidence type="ECO:0000259" key="6">
    <source>
        <dbReference type="PROSITE" id="PS50832"/>
    </source>
</evidence>
<dbReference type="GO" id="GO:0005829">
    <property type="term" value="C:cytosol"/>
    <property type="evidence" value="ECO:0007669"/>
    <property type="project" value="TreeGrafter"/>
</dbReference>
<dbReference type="PANTHER" id="PTHR33370:SF1">
    <property type="entry name" value="TRANSLATION INITIATION FACTOR IF-1, CHLOROPLASTIC"/>
    <property type="match status" value="1"/>
</dbReference>
<comment type="subcellular location">
    <subcellularLocation>
        <location evidence="4">Cytoplasm</location>
    </subcellularLocation>
</comment>